<dbReference type="Gene3D" id="2.40.10.120">
    <property type="match status" value="1"/>
</dbReference>
<keyword evidence="4" id="KW-0812">Transmembrane</keyword>
<dbReference type="InterPro" id="IPR051201">
    <property type="entry name" value="Chloro_Bact_Ser_Proteases"/>
</dbReference>
<keyword evidence="1 6" id="KW-0645">Protease</keyword>
<dbReference type="SUPFAM" id="SSF50494">
    <property type="entry name" value="Trypsin-like serine proteases"/>
    <property type="match status" value="1"/>
</dbReference>
<reference evidence="6 7" key="1">
    <citation type="submission" date="2023-07" db="EMBL/GenBank/DDBJ databases">
        <title>Sequencing the genomes of 1000 actinobacteria strains.</title>
        <authorList>
            <person name="Klenk H.-P."/>
        </authorList>
    </citation>
    <scope>NUCLEOTIDE SEQUENCE [LARGE SCALE GENOMIC DNA]</scope>
    <source>
        <strain evidence="6 7">DSM 45554</strain>
    </source>
</reference>
<proteinExistence type="predicted"/>
<protein>
    <submittedName>
        <fullName evidence="6">Serine protease PepD</fullName>
        <ecNumber evidence="6">3.4.21.-</ecNumber>
    </submittedName>
</protein>
<dbReference type="CDD" id="cd06779">
    <property type="entry name" value="cpPDZ_Deg_HtrA-like"/>
    <property type="match status" value="1"/>
</dbReference>
<dbReference type="PRINTS" id="PR00834">
    <property type="entry name" value="PROTEASES2C"/>
</dbReference>
<sequence>MTDENPFAPPTPRAAVPSANEPRTPAADSAPEPEARPATGPGAQRPEPAAAPDQATERLPQQPGEQPTAQLPASGFLTTVAAPALAGAAAEDRHGPHPSAHPTPYGTDTDPHATPHATSHGTTTRRGKLGARAVSAVVLLGLLAGAGGGVAAFALLDSQESARPANAALPEPAAGATQVERPEGSVAAIAAAALPSVVSIEVRAQQGVATGSGMILKADGYILTNNHVVAEAASGADVTVTFADGHEQPAELVGATPDYDLAVIRVDERGLEPLVLGDSDDVVVGDSVLAVGSPLGLEATVTTGIVSALHRPVKAGEAAEAAFIDAIQTDAAINPGNSGGPLVNSAGEVIGINSAIAQGPGTAAATGNIGLGFAIPSNQARHTAEQLIETGTATFPIIGVLLDPSYQGEGVRVSEESQQGTPAVTPDGPADQAGVEPGDVILSIDGRPVSVADELIVAIRAKAPGDSVTLQVRSGGEEREVRVVLEERSSGR</sequence>
<comment type="caution">
    <text evidence="6">The sequence shown here is derived from an EMBL/GenBank/DDBJ whole genome shotgun (WGS) entry which is preliminary data.</text>
</comment>
<name>A0ABU2CL90_9MICO</name>
<keyword evidence="7" id="KW-1185">Reference proteome</keyword>
<dbReference type="EMBL" id="JAVDYE010000001">
    <property type="protein sequence ID" value="MDR7382091.1"/>
    <property type="molecule type" value="Genomic_DNA"/>
</dbReference>
<gene>
    <name evidence="6" type="ORF">J2S48_001606</name>
</gene>
<dbReference type="GO" id="GO:0006508">
    <property type="term" value="P:proteolysis"/>
    <property type="evidence" value="ECO:0007669"/>
    <property type="project" value="UniProtKB-KW"/>
</dbReference>
<evidence type="ECO:0000313" key="6">
    <source>
        <dbReference type="EMBL" id="MDR7382091.1"/>
    </source>
</evidence>
<dbReference type="InterPro" id="IPR009003">
    <property type="entry name" value="Peptidase_S1_PA"/>
</dbReference>
<feature type="region of interest" description="Disordered" evidence="3">
    <location>
        <begin position="87"/>
        <end position="128"/>
    </location>
</feature>
<dbReference type="PANTHER" id="PTHR43343:SF3">
    <property type="entry name" value="PROTEASE DO-LIKE 8, CHLOROPLASTIC"/>
    <property type="match status" value="1"/>
</dbReference>
<feature type="transmembrane region" description="Helical" evidence="4">
    <location>
        <begin position="133"/>
        <end position="156"/>
    </location>
</feature>
<evidence type="ECO:0000256" key="1">
    <source>
        <dbReference type="ARBA" id="ARBA00022670"/>
    </source>
</evidence>
<evidence type="ECO:0000313" key="7">
    <source>
        <dbReference type="Proteomes" id="UP001183585"/>
    </source>
</evidence>
<keyword evidence="4" id="KW-0472">Membrane</keyword>
<evidence type="ECO:0000256" key="4">
    <source>
        <dbReference type="SAM" id="Phobius"/>
    </source>
</evidence>
<dbReference type="Gene3D" id="2.30.42.10">
    <property type="match status" value="1"/>
</dbReference>
<organism evidence="6 7">
    <name type="scientific">Promicromonospora iranensis</name>
    <dbReference type="NCBI Taxonomy" id="1105144"/>
    <lineage>
        <taxon>Bacteria</taxon>
        <taxon>Bacillati</taxon>
        <taxon>Actinomycetota</taxon>
        <taxon>Actinomycetes</taxon>
        <taxon>Micrococcales</taxon>
        <taxon>Promicromonosporaceae</taxon>
        <taxon>Promicromonospora</taxon>
    </lineage>
</organism>
<dbReference type="PROSITE" id="PS50106">
    <property type="entry name" value="PDZ"/>
    <property type="match status" value="1"/>
</dbReference>
<dbReference type="Pfam" id="PF13365">
    <property type="entry name" value="Trypsin_2"/>
    <property type="match status" value="1"/>
</dbReference>
<feature type="region of interest" description="Disordered" evidence="3">
    <location>
        <begin position="409"/>
        <end position="434"/>
    </location>
</feature>
<dbReference type="InterPro" id="IPR001478">
    <property type="entry name" value="PDZ"/>
</dbReference>
<feature type="region of interest" description="Disordered" evidence="3">
    <location>
        <begin position="1"/>
        <end position="71"/>
    </location>
</feature>
<dbReference type="GO" id="GO:0008233">
    <property type="term" value="F:peptidase activity"/>
    <property type="evidence" value="ECO:0007669"/>
    <property type="project" value="UniProtKB-KW"/>
</dbReference>
<keyword evidence="2 6" id="KW-0378">Hydrolase</keyword>
<accession>A0ABU2CL90</accession>
<dbReference type="InterPro" id="IPR001940">
    <property type="entry name" value="Peptidase_S1C"/>
</dbReference>
<dbReference type="InterPro" id="IPR036034">
    <property type="entry name" value="PDZ_sf"/>
</dbReference>
<keyword evidence="4" id="KW-1133">Transmembrane helix</keyword>
<dbReference type="SUPFAM" id="SSF50156">
    <property type="entry name" value="PDZ domain-like"/>
    <property type="match status" value="1"/>
</dbReference>
<evidence type="ECO:0000259" key="5">
    <source>
        <dbReference type="PROSITE" id="PS50106"/>
    </source>
</evidence>
<dbReference type="RefSeq" id="WP_274996433.1">
    <property type="nucleotide sequence ID" value="NZ_JAJQQP010000012.1"/>
</dbReference>
<dbReference type="PANTHER" id="PTHR43343">
    <property type="entry name" value="PEPTIDASE S12"/>
    <property type="match status" value="1"/>
</dbReference>
<feature type="domain" description="PDZ" evidence="5">
    <location>
        <begin position="399"/>
        <end position="476"/>
    </location>
</feature>
<dbReference type="SMART" id="SM00228">
    <property type="entry name" value="PDZ"/>
    <property type="match status" value="1"/>
</dbReference>
<evidence type="ECO:0000256" key="2">
    <source>
        <dbReference type="ARBA" id="ARBA00022801"/>
    </source>
</evidence>
<dbReference type="Proteomes" id="UP001183585">
    <property type="component" value="Unassembled WGS sequence"/>
</dbReference>
<dbReference type="EC" id="3.4.21.-" evidence="6"/>
<evidence type="ECO:0000256" key="3">
    <source>
        <dbReference type="SAM" id="MobiDB-lite"/>
    </source>
</evidence>
<dbReference type="Pfam" id="PF13180">
    <property type="entry name" value="PDZ_2"/>
    <property type="match status" value="1"/>
</dbReference>